<name>A0A8E2F002_9PEZI</name>
<protein>
    <submittedName>
        <fullName evidence="2">Uncharacterized protein</fullName>
    </submittedName>
</protein>
<feature type="transmembrane region" description="Helical" evidence="1">
    <location>
        <begin position="49"/>
        <end position="66"/>
    </location>
</feature>
<evidence type="ECO:0000313" key="3">
    <source>
        <dbReference type="Proteomes" id="UP000250140"/>
    </source>
</evidence>
<dbReference type="EMBL" id="KV749870">
    <property type="protein sequence ID" value="OCL07453.1"/>
    <property type="molecule type" value="Genomic_DNA"/>
</dbReference>
<keyword evidence="1" id="KW-0812">Transmembrane</keyword>
<proteinExistence type="predicted"/>
<dbReference type="Proteomes" id="UP000250140">
    <property type="component" value="Unassembled WGS sequence"/>
</dbReference>
<accession>A0A8E2F002</accession>
<dbReference type="AlphaFoldDB" id="A0A8E2F002"/>
<evidence type="ECO:0000313" key="2">
    <source>
        <dbReference type="EMBL" id="OCL07453.1"/>
    </source>
</evidence>
<keyword evidence="1" id="KW-1133">Transmembrane helix</keyword>
<keyword evidence="1" id="KW-0472">Membrane</keyword>
<evidence type="ECO:0000256" key="1">
    <source>
        <dbReference type="SAM" id="Phobius"/>
    </source>
</evidence>
<sequence>MTASKPNRAVMTVSSLSSRVLCYIYPLLPQKRKREKNERNPKKEKNRPLRAFLSFPFLFFSVLPWLRNNFYGKKEIRVKISARSFRACHLLTGCLRVSVGFLRFG</sequence>
<gene>
    <name evidence="2" type="ORF">AOQ84DRAFT_58677</name>
</gene>
<organism evidence="2 3">
    <name type="scientific">Glonium stellatum</name>
    <dbReference type="NCBI Taxonomy" id="574774"/>
    <lineage>
        <taxon>Eukaryota</taxon>
        <taxon>Fungi</taxon>
        <taxon>Dikarya</taxon>
        <taxon>Ascomycota</taxon>
        <taxon>Pezizomycotina</taxon>
        <taxon>Dothideomycetes</taxon>
        <taxon>Pleosporomycetidae</taxon>
        <taxon>Gloniales</taxon>
        <taxon>Gloniaceae</taxon>
        <taxon>Glonium</taxon>
    </lineage>
</organism>
<reference evidence="2 3" key="1">
    <citation type="journal article" date="2016" name="Nat. Commun.">
        <title>Ectomycorrhizal ecology is imprinted in the genome of the dominant symbiotic fungus Cenococcum geophilum.</title>
        <authorList>
            <consortium name="DOE Joint Genome Institute"/>
            <person name="Peter M."/>
            <person name="Kohler A."/>
            <person name="Ohm R.A."/>
            <person name="Kuo A."/>
            <person name="Krutzmann J."/>
            <person name="Morin E."/>
            <person name="Arend M."/>
            <person name="Barry K.W."/>
            <person name="Binder M."/>
            <person name="Choi C."/>
            <person name="Clum A."/>
            <person name="Copeland A."/>
            <person name="Grisel N."/>
            <person name="Haridas S."/>
            <person name="Kipfer T."/>
            <person name="LaButti K."/>
            <person name="Lindquist E."/>
            <person name="Lipzen A."/>
            <person name="Maire R."/>
            <person name="Meier B."/>
            <person name="Mihaltcheva S."/>
            <person name="Molinier V."/>
            <person name="Murat C."/>
            <person name="Poggeler S."/>
            <person name="Quandt C.A."/>
            <person name="Sperisen C."/>
            <person name="Tritt A."/>
            <person name="Tisserant E."/>
            <person name="Crous P.W."/>
            <person name="Henrissat B."/>
            <person name="Nehls U."/>
            <person name="Egli S."/>
            <person name="Spatafora J.W."/>
            <person name="Grigoriev I.V."/>
            <person name="Martin F.M."/>
        </authorList>
    </citation>
    <scope>NUCLEOTIDE SEQUENCE [LARGE SCALE GENOMIC DNA]</scope>
    <source>
        <strain evidence="2 3">CBS 207.34</strain>
    </source>
</reference>
<keyword evidence="3" id="KW-1185">Reference proteome</keyword>